<dbReference type="Pfam" id="PF00344">
    <property type="entry name" value="SecY"/>
    <property type="match status" value="1"/>
</dbReference>
<keyword evidence="5" id="KW-0653">Protein transport</keyword>
<evidence type="ECO:0000256" key="9">
    <source>
        <dbReference type="ARBA" id="ARBA00039733"/>
    </source>
</evidence>
<protein>
    <recommendedName>
        <fullName evidence="9">Protein translocase subunit SecY</fullName>
    </recommendedName>
</protein>
<feature type="transmembrane region" description="Helical" evidence="10">
    <location>
        <begin position="210"/>
        <end position="228"/>
    </location>
</feature>
<dbReference type="EMBL" id="CABL01000002">
    <property type="protein sequence ID" value="CBH74547.1"/>
    <property type="molecule type" value="Genomic_DNA"/>
</dbReference>
<keyword evidence="6 10" id="KW-1133">Transmembrane helix</keyword>
<dbReference type="InterPro" id="IPR026593">
    <property type="entry name" value="SecY"/>
</dbReference>
<evidence type="ECO:0000256" key="2">
    <source>
        <dbReference type="ARBA" id="ARBA00005751"/>
    </source>
</evidence>
<evidence type="ECO:0000313" key="11">
    <source>
        <dbReference type="EMBL" id="CBH74547.1"/>
    </source>
</evidence>
<feature type="transmembrane region" description="Helical" evidence="10">
    <location>
        <begin position="18"/>
        <end position="36"/>
    </location>
</feature>
<evidence type="ECO:0000256" key="5">
    <source>
        <dbReference type="ARBA" id="ARBA00022927"/>
    </source>
</evidence>
<evidence type="ECO:0000256" key="10">
    <source>
        <dbReference type="SAM" id="Phobius"/>
    </source>
</evidence>
<dbReference type="InterPro" id="IPR030659">
    <property type="entry name" value="SecY_CS"/>
</dbReference>
<name>E6PDL2_9ZZZZ</name>
<dbReference type="Gene3D" id="1.10.3370.10">
    <property type="entry name" value="SecY subunit domain"/>
    <property type="match status" value="1"/>
</dbReference>
<dbReference type="FunFam" id="1.10.3370.10:FF:000001">
    <property type="entry name" value="Preprotein translocase subunit SecY"/>
    <property type="match status" value="1"/>
</dbReference>
<keyword evidence="3" id="KW-0813">Transport</keyword>
<dbReference type="PROSITE" id="PS00755">
    <property type="entry name" value="SECY_1"/>
    <property type="match status" value="1"/>
</dbReference>
<dbReference type="HAMAP" id="MF_01465">
    <property type="entry name" value="SecY"/>
    <property type="match status" value="1"/>
</dbReference>
<feature type="transmembrane region" description="Helical" evidence="10">
    <location>
        <begin position="172"/>
        <end position="190"/>
    </location>
</feature>
<evidence type="ECO:0000256" key="7">
    <source>
        <dbReference type="ARBA" id="ARBA00023010"/>
    </source>
</evidence>
<dbReference type="PIRSF" id="PIRSF004557">
    <property type="entry name" value="SecY"/>
    <property type="match status" value="1"/>
</dbReference>
<comment type="subcellular location">
    <subcellularLocation>
        <location evidence="1">Membrane</location>
        <topology evidence="1">Multi-pass membrane protein</topology>
    </subcellularLocation>
</comment>
<dbReference type="SUPFAM" id="SSF103491">
    <property type="entry name" value="Preprotein translocase SecY subunit"/>
    <property type="match status" value="1"/>
</dbReference>
<reference evidence="11" key="1">
    <citation type="submission" date="2009-10" db="EMBL/GenBank/DDBJ databases">
        <title>Diversity of trophic interactions inside an arsenic-rich microbial ecosystem.</title>
        <authorList>
            <person name="Bertin P.N."/>
            <person name="Heinrich-Salmeron A."/>
            <person name="Pelletier E."/>
            <person name="Goulhen-Chollet F."/>
            <person name="Arsene-Ploetze F."/>
            <person name="Gallien S."/>
            <person name="Calteau A."/>
            <person name="Vallenet D."/>
            <person name="Casiot C."/>
            <person name="Chane-Woon-Ming B."/>
            <person name="Giloteaux L."/>
            <person name="Barakat M."/>
            <person name="Bonnefoy V."/>
            <person name="Bruneel O."/>
            <person name="Chandler M."/>
            <person name="Cleiss J."/>
            <person name="Duran R."/>
            <person name="Elbaz-Poulichet F."/>
            <person name="Fonknechten N."/>
            <person name="Lauga B."/>
            <person name="Mornico D."/>
            <person name="Ortet P."/>
            <person name="Schaeffer C."/>
            <person name="Siguier P."/>
            <person name="Alexander Thil Smith A."/>
            <person name="Van Dorsselaer A."/>
            <person name="Weissenbach J."/>
            <person name="Medigue C."/>
            <person name="Le Paslier D."/>
        </authorList>
    </citation>
    <scope>NUCLEOTIDE SEQUENCE</scope>
</reference>
<feature type="transmembrane region" description="Helical" evidence="10">
    <location>
        <begin position="381"/>
        <end position="403"/>
    </location>
</feature>
<proteinExistence type="inferred from homology"/>
<comment type="similarity">
    <text evidence="2">Belongs to the SecY/SEC61-alpha family.</text>
</comment>
<dbReference type="GO" id="GO:0015031">
    <property type="term" value="P:protein transport"/>
    <property type="evidence" value="ECO:0007669"/>
    <property type="project" value="UniProtKB-KW"/>
</dbReference>
<feature type="transmembrane region" description="Helical" evidence="10">
    <location>
        <begin position="331"/>
        <end position="352"/>
    </location>
</feature>
<gene>
    <name evidence="11" type="primary">secY</name>
    <name evidence="11" type="ORF">CARN1_1649</name>
</gene>
<dbReference type="PROSITE" id="PS00756">
    <property type="entry name" value="SECY_2"/>
    <property type="match status" value="1"/>
</dbReference>
<evidence type="ECO:0000256" key="8">
    <source>
        <dbReference type="ARBA" id="ARBA00023136"/>
    </source>
</evidence>
<keyword evidence="4 10" id="KW-0812">Transmembrane</keyword>
<dbReference type="PANTHER" id="PTHR10906">
    <property type="entry name" value="SECY/SEC61-ALPHA FAMILY MEMBER"/>
    <property type="match status" value="1"/>
</dbReference>
<comment type="caution">
    <text evidence="11">The sequence shown here is derived from an EMBL/GenBank/DDBJ whole genome shotgun (WGS) entry which is preliminary data.</text>
</comment>
<dbReference type="InterPro" id="IPR023201">
    <property type="entry name" value="SecY_dom_sf"/>
</dbReference>
<accession>E6PDL2</accession>
<dbReference type="AlphaFoldDB" id="E6PDL2"/>
<feature type="transmembrane region" description="Helical" evidence="10">
    <location>
        <begin position="144"/>
        <end position="165"/>
    </location>
</feature>
<evidence type="ECO:0000256" key="4">
    <source>
        <dbReference type="ARBA" id="ARBA00022692"/>
    </source>
</evidence>
<dbReference type="GO" id="GO:0016020">
    <property type="term" value="C:membrane"/>
    <property type="evidence" value="ECO:0007669"/>
    <property type="project" value="UniProtKB-SubCell"/>
</dbReference>
<keyword evidence="7" id="KW-0811">Translocation</keyword>
<feature type="transmembrane region" description="Helical" evidence="10">
    <location>
        <begin position="409"/>
        <end position="430"/>
    </location>
</feature>
<evidence type="ECO:0000256" key="3">
    <source>
        <dbReference type="ARBA" id="ARBA00022448"/>
    </source>
</evidence>
<keyword evidence="8 10" id="KW-0472">Membrane</keyword>
<evidence type="ECO:0000256" key="1">
    <source>
        <dbReference type="ARBA" id="ARBA00004141"/>
    </source>
</evidence>
<feature type="transmembrane region" description="Helical" evidence="10">
    <location>
        <begin position="255"/>
        <end position="276"/>
    </location>
</feature>
<evidence type="ECO:0000256" key="6">
    <source>
        <dbReference type="ARBA" id="ARBA00022989"/>
    </source>
</evidence>
<organism evidence="11">
    <name type="scientific">mine drainage metagenome</name>
    <dbReference type="NCBI Taxonomy" id="410659"/>
    <lineage>
        <taxon>unclassified sequences</taxon>
        <taxon>metagenomes</taxon>
        <taxon>ecological metagenomes</taxon>
    </lineage>
</organism>
<dbReference type="NCBIfam" id="TIGR00967">
    <property type="entry name" value="3a0501s007"/>
    <property type="match status" value="1"/>
</dbReference>
<dbReference type="InterPro" id="IPR002208">
    <property type="entry name" value="SecY/SEC61-alpha"/>
</dbReference>
<dbReference type="PRINTS" id="PR00303">
    <property type="entry name" value="SECYTRNLCASE"/>
</dbReference>
<sequence length="448" mass="49746">MFDNLRAALLVPDIRKRVGYVLFAFAWFVFMIHVQLPNVNEQAWQHVLQSGAFYNLLGFLSGGALQKLSVIAMGITPYINASIIMQLMTVVLPQLEELQKKGGDEGRKRIGQITRWLTIALATLQATFMSISMRNSGVFYDTSLIYLLFAITIMVAGTMFLMWLGEQITDKGIGNGISLIIFIGIVLRYPTYIAQTYASASQGATNIVNLVLYLIVTIAAIIGIVFLYQGQRRVPVQQARRTVGRKMFAGRSTYIPLRLNNAGVISIIFAISILLLPQQALSWFTHGIGIQPVYFTILHLGKFLLEFPLNGAAWSEVFNVWFAPSSWSYNIVYFLLVVIFTFFYSSVVLNTADIADNLKKSGSFIPGIRPGQPTVDYLNKVLLRITTAAAIFLGILAVLPGALQHGLSITTFYLGSTSLLIVVGVALDTITQIEARLAMRDYRGFIKR</sequence>
<feature type="transmembrane region" description="Helical" evidence="10">
    <location>
        <begin position="113"/>
        <end position="132"/>
    </location>
</feature>